<comment type="similarity">
    <text evidence="1">Belongs to the leucine-binding protein family.</text>
</comment>
<organism evidence="5 6">
    <name type="scientific">Georgenia wutianyii</name>
    <dbReference type="NCBI Taxonomy" id="2585135"/>
    <lineage>
        <taxon>Bacteria</taxon>
        <taxon>Bacillati</taxon>
        <taxon>Actinomycetota</taxon>
        <taxon>Actinomycetes</taxon>
        <taxon>Micrococcales</taxon>
        <taxon>Bogoriellaceae</taxon>
        <taxon>Georgenia</taxon>
    </lineage>
</organism>
<keyword evidence="2" id="KW-0732">Signal</keyword>
<evidence type="ECO:0000256" key="3">
    <source>
        <dbReference type="SAM" id="MobiDB-lite"/>
    </source>
</evidence>
<evidence type="ECO:0000256" key="1">
    <source>
        <dbReference type="ARBA" id="ARBA00010062"/>
    </source>
</evidence>
<sequence>MTWSALPKAVTRGHSGPTSAQRIPNGHSWPDDAQGGGVGDDDVRVALVVPLQGPAGILGPSCEAVAATAVRAVNEDGVLGRAVRLEVVDGGAPPAQVAAEVGRLLAAGRVDAVTGWHISAVREALAPVTAGRVPYVYTSTYEGGEGRPGVFCTGETPAGQVAPALRWLRDELDVRRWFVVGDDYVWPRRSASRTVEYARELGLELSGVAYVPLGTTEYSAVLRSVEASDAQGVLLFLVGQDAVHFNRAFAARGLDARMVRLSSLMEESVLLASGAAATRNLYSSAAYFRSLATPDALAFGREYVAQHGPHAPPLNNAAESCYEGLVMLAGLARRAGSLRLGDVVASADGTGYDGPRGPVHLRGNHAHQRIHLAAADGYDFDVVASF</sequence>
<dbReference type="PANTHER" id="PTHR47628">
    <property type="match status" value="1"/>
</dbReference>
<dbReference type="SUPFAM" id="SSF53822">
    <property type="entry name" value="Periplasmic binding protein-like I"/>
    <property type="match status" value="1"/>
</dbReference>
<protein>
    <recommendedName>
        <fullName evidence="4">Leucine-binding protein domain-containing protein</fullName>
    </recommendedName>
</protein>
<dbReference type="CDD" id="cd06358">
    <property type="entry name" value="PBP1_NHase"/>
    <property type="match status" value="1"/>
</dbReference>
<proteinExistence type="inferred from homology"/>
<dbReference type="PANTHER" id="PTHR47628:SF1">
    <property type="entry name" value="ALIPHATIC AMIDASE EXPRESSION-REGULATING PROTEIN"/>
    <property type="match status" value="1"/>
</dbReference>
<keyword evidence="6" id="KW-1185">Reference proteome</keyword>
<evidence type="ECO:0000313" key="5">
    <source>
        <dbReference type="EMBL" id="QDB79407.1"/>
    </source>
</evidence>
<gene>
    <name evidence="5" type="ORF">FE251_08520</name>
</gene>
<accession>A0ABX5VLP2</accession>
<dbReference type="InterPro" id="IPR028081">
    <property type="entry name" value="Leu-bd"/>
</dbReference>
<evidence type="ECO:0000313" key="6">
    <source>
        <dbReference type="Proteomes" id="UP000313948"/>
    </source>
</evidence>
<dbReference type="EMBL" id="CP040899">
    <property type="protein sequence ID" value="QDB79407.1"/>
    <property type="molecule type" value="Genomic_DNA"/>
</dbReference>
<evidence type="ECO:0000256" key="2">
    <source>
        <dbReference type="ARBA" id="ARBA00022729"/>
    </source>
</evidence>
<dbReference type="InterPro" id="IPR028082">
    <property type="entry name" value="Peripla_BP_I"/>
</dbReference>
<dbReference type="Gene3D" id="3.40.50.2300">
    <property type="match status" value="2"/>
</dbReference>
<feature type="region of interest" description="Disordered" evidence="3">
    <location>
        <begin position="1"/>
        <end position="37"/>
    </location>
</feature>
<name>A0ABX5VLP2_9MICO</name>
<dbReference type="Pfam" id="PF13458">
    <property type="entry name" value="Peripla_BP_6"/>
    <property type="match status" value="1"/>
</dbReference>
<evidence type="ECO:0000259" key="4">
    <source>
        <dbReference type="Pfam" id="PF13458"/>
    </source>
</evidence>
<reference evidence="5 6" key="1">
    <citation type="submission" date="2019-05" db="EMBL/GenBank/DDBJ databases">
        <title>Georgenia *** sp. nov., and Georgenia *** sp. nov., isolated from the intestinal contents of plateau pika (Ochotona curzoniae) in the Qinghai-Tibet plateau of China.</title>
        <authorList>
            <person name="Tian Z."/>
        </authorList>
    </citation>
    <scope>NUCLEOTIDE SEQUENCE [LARGE SCALE GENOMIC DNA]</scope>
    <source>
        <strain evidence="5 6">Z294</strain>
    </source>
</reference>
<feature type="domain" description="Leucine-binding protein" evidence="4">
    <location>
        <begin position="43"/>
        <end position="370"/>
    </location>
</feature>
<dbReference type="Proteomes" id="UP000313948">
    <property type="component" value="Chromosome"/>
</dbReference>